<protein>
    <submittedName>
        <fullName evidence="3">Uncharacterized protein</fullName>
    </submittedName>
</protein>
<feature type="region of interest" description="Disordered" evidence="1">
    <location>
        <begin position="23"/>
        <end position="88"/>
    </location>
</feature>
<feature type="compositionally biased region" description="Basic and acidic residues" evidence="1">
    <location>
        <begin position="36"/>
        <end position="66"/>
    </location>
</feature>
<feature type="compositionally biased region" description="Polar residues" evidence="1">
    <location>
        <begin position="153"/>
        <end position="175"/>
    </location>
</feature>
<dbReference type="WBParaSite" id="MhA1_Contig171.frz3.gene6">
    <property type="protein sequence ID" value="MhA1_Contig171.frz3.gene6"/>
    <property type="gene ID" value="MhA1_Contig171.frz3.gene6"/>
</dbReference>
<evidence type="ECO:0000256" key="1">
    <source>
        <dbReference type="SAM" id="MobiDB-lite"/>
    </source>
</evidence>
<feature type="compositionally biased region" description="Low complexity" evidence="1">
    <location>
        <begin position="23"/>
        <end position="34"/>
    </location>
</feature>
<evidence type="ECO:0000313" key="2">
    <source>
        <dbReference type="Proteomes" id="UP000095281"/>
    </source>
</evidence>
<keyword evidence="2" id="KW-1185">Reference proteome</keyword>
<proteinExistence type="predicted"/>
<name>A0A1I8BAK7_MELHA</name>
<dbReference type="PANTHER" id="PTHR38608:SF4">
    <property type="entry name" value="PROTEIN CBG07207"/>
    <property type="match status" value="1"/>
</dbReference>
<evidence type="ECO:0000313" key="3">
    <source>
        <dbReference type="WBParaSite" id="MhA1_Contig171.frz3.gene6"/>
    </source>
</evidence>
<dbReference type="AlphaFoldDB" id="A0A1I8BAK7"/>
<feature type="region of interest" description="Disordered" evidence="1">
    <location>
        <begin position="109"/>
        <end position="175"/>
    </location>
</feature>
<organism evidence="2 3">
    <name type="scientific">Meloidogyne hapla</name>
    <name type="common">Root-knot nematode worm</name>
    <dbReference type="NCBI Taxonomy" id="6305"/>
    <lineage>
        <taxon>Eukaryota</taxon>
        <taxon>Metazoa</taxon>
        <taxon>Ecdysozoa</taxon>
        <taxon>Nematoda</taxon>
        <taxon>Chromadorea</taxon>
        <taxon>Rhabditida</taxon>
        <taxon>Tylenchina</taxon>
        <taxon>Tylenchomorpha</taxon>
        <taxon>Tylenchoidea</taxon>
        <taxon>Meloidogynidae</taxon>
        <taxon>Meloidogyninae</taxon>
        <taxon>Meloidogyne</taxon>
    </lineage>
</organism>
<sequence>MLGMMNCPTENFEFYSASPSALRQLNSSRSSANSPKSDRPDGDSVSLDEDKLNKRRGLEVFSEVKQRPKISYTPDGRRMIGGKLEAPESKPEQLWGKLIVDSVTKQKFCGSQEQGTSYQRDQKEIEENQKKTKENQKRKFSLGSIFSRIKRGNINNDSNRNTSSIKAQTKKTSIC</sequence>
<accession>A0A1I8BAK7</accession>
<dbReference type="Proteomes" id="UP000095281">
    <property type="component" value="Unplaced"/>
</dbReference>
<reference evidence="3" key="1">
    <citation type="submission" date="2016-11" db="UniProtKB">
        <authorList>
            <consortium name="WormBaseParasite"/>
        </authorList>
    </citation>
    <scope>IDENTIFICATION</scope>
</reference>
<feature type="compositionally biased region" description="Basic and acidic residues" evidence="1">
    <location>
        <begin position="120"/>
        <end position="137"/>
    </location>
</feature>
<dbReference type="PANTHER" id="PTHR38608">
    <property type="entry name" value="PROTEIN CBG07207"/>
    <property type="match status" value="1"/>
</dbReference>
<feature type="compositionally biased region" description="Polar residues" evidence="1">
    <location>
        <begin position="109"/>
        <end position="119"/>
    </location>
</feature>